<protein>
    <submittedName>
        <fullName evidence="1">SH3-domain kinase binding protein 1</fullName>
    </submittedName>
</protein>
<gene>
    <name evidence="1" type="primary">CD2AP</name>
    <name evidence="1" type="ORF">K3G42_033674</name>
</gene>
<sequence>MEVKKEPEPKDDCLPVKRERQGTVASLVQRMSTYGLPTGAFQPHSQSKGFRKKSKKRQCKVMFEYTPQNEDELELKLGDVIDINEEVEEGWWSGTLSGKAGMFPSNFVKELEVSDDGDSQEACSDDAEAGPISPVTSPGNGNESGTTQIAQPKKIRGVGFGDIFKEGSVKLKTRLPSNDSEEKKQEKPLPNHPPGPKLTQVPGVTKSETEVAKADTEAKQKVQDYCKTLFAYDGANEDELSFKEGDVIQIISKDTGEPGWWKGELNGREGVFPDNFAVQIYESDKEFPKPKKPPPPVKSPGPKPELPCVEKRFPPKNEEKDEKAALDQKAPKPAAPQVPPKKPAPPNKLNNILRAGMLHPKRPDKPVMQPLVSKANGELVSLRPKSEIEPAAKPKSDSEQLPLRPKSVEVDSVAIKSSKEMDVHNPNLNQDCKETRLKFALLRGVPNPKMAQELLFALLGKLSYPDDV</sequence>
<accession>A0ACB8GEZ2</accession>
<comment type="caution">
    <text evidence="1">The sequence shown here is derived from an EMBL/GenBank/DDBJ whole genome shotgun (WGS) entry which is preliminary data.</text>
</comment>
<reference evidence="1" key="1">
    <citation type="submission" date="2021-08" db="EMBL/GenBank/DDBJ databases">
        <title>The first chromosome-level gecko genome reveals the dynamic sex chromosomes of Neotropical dwarf geckos (Sphaerodactylidae: Sphaerodactylus).</title>
        <authorList>
            <person name="Pinto B.J."/>
            <person name="Keating S.E."/>
            <person name="Gamble T."/>
        </authorList>
    </citation>
    <scope>NUCLEOTIDE SEQUENCE</scope>
    <source>
        <strain evidence="1">TG3544</strain>
    </source>
</reference>
<evidence type="ECO:0000313" key="1">
    <source>
        <dbReference type="EMBL" id="KAH8018099.1"/>
    </source>
</evidence>
<keyword evidence="2" id="KW-1185">Reference proteome</keyword>
<dbReference type="EMBL" id="CM037614">
    <property type="protein sequence ID" value="KAH8018099.1"/>
    <property type="molecule type" value="Genomic_DNA"/>
</dbReference>
<name>A0ACB8GEZ2_9SAUR</name>
<dbReference type="Proteomes" id="UP000827872">
    <property type="component" value="Linkage Group LG01"/>
</dbReference>
<keyword evidence="1" id="KW-0418">Kinase</keyword>
<evidence type="ECO:0000313" key="2">
    <source>
        <dbReference type="Proteomes" id="UP000827872"/>
    </source>
</evidence>
<proteinExistence type="predicted"/>
<keyword evidence="1" id="KW-0808">Transferase</keyword>
<organism evidence="1 2">
    <name type="scientific">Sphaerodactylus townsendi</name>
    <dbReference type="NCBI Taxonomy" id="933632"/>
    <lineage>
        <taxon>Eukaryota</taxon>
        <taxon>Metazoa</taxon>
        <taxon>Chordata</taxon>
        <taxon>Craniata</taxon>
        <taxon>Vertebrata</taxon>
        <taxon>Euteleostomi</taxon>
        <taxon>Lepidosauria</taxon>
        <taxon>Squamata</taxon>
        <taxon>Bifurcata</taxon>
        <taxon>Gekkota</taxon>
        <taxon>Sphaerodactylidae</taxon>
        <taxon>Sphaerodactylus</taxon>
    </lineage>
</organism>